<feature type="region of interest" description="Disordered" evidence="9">
    <location>
        <begin position="112"/>
        <end position="227"/>
    </location>
</feature>
<evidence type="ECO:0000256" key="5">
    <source>
        <dbReference type="ARBA" id="ARBA00023015"/>
    </source>
</evidence>
<accession>A0A0H5BYQ7</accession>
<evidence type="ECO:0000313" key="11">
    <source>
        <dbReference type="Proteomes" id="UP000038830"/>
    </source>
</evidence>
<evidence type="ECO:0000313" key="10">
    <source>
        <dbReference type="EMBL" id="CEP20496.1"/>
    </source>
</evidence>
<dbReference type="GO" id="GO:0005634">
    <property type="term" value="C:nucleus"/>
    <property type="evidence" value="ECO:0007669"/>
    <property type="project" value="UniProtKB-SubCell"/>
</dbReference>
<gene>
    <name evidence="10" type="ORF">BN1211_0375</name>
</gene>
<evidence type="ECO:0000256" key="3">
    <source>
        <dbReference type="ARBA" id="ARBA00018502"/>
    </source>
</evidence>
<reference evidence="11" key="1">
    <citation type="journal article" date="2015" name="J. Biotechnol.">
        <title>The structure of the Cyberlindnera jadinii genome and its relation to Candida utilis analyzed by the occurrence of single nucleotide polymorphisms.</title>
        <authorList>
            <person name="Rupp O."/>
            <person name="Brinkrolf K."/>
            <person name="Buerth C."/>
            <person name="Kunigo M."/>
            <person name="Schneider J."/>
            <person name="Jaenicke S."/>
            <person name="Goesmann A."/>
            <person name="Puehler A."/>
            <person name="Jaeger K.-E."/>
            <person name="Ernst J.F."/>
        </authorList>
    </citation>
    <scope>NUCLEOTIDE SEQUENCE [LARGE SCALE GENOMIC DNA]</scope>
    <source>
        <strain evidence="11">ATCC 18201 / CBS 1600 / BCRC 20928 / JCM 3617 / NBRC 0987 / NRRL Y-1542</strain>
    </source>
</reference>
<comment type="function">
    <text evidence="8">Component of the NuA4 histone acetyltransferase complex which is involved in transcriptional activation of selected genes principally by acetylation of nucleosomal histone H4 and H2A. The NuA4 complex is also involved in DNA repair.</text>
</comment>
<dbReference type="GO" id="GO:0006325">
    <property type="term" value="P:chromatin organization"/>
    <property type="evidence" value="ECO:0007669"/>
    <property type="project" value="UniProtKB-KW"/>
</dbReference>
<dbReference type="GO" id="GO:0006357">
    <property type="term" value="P:regulation of transcription by RNA polymerase II"/>
    <property type="evidence" value="ECO:0007669"/>
    <property type="project" value="TreeGrafter"/>
</dbReference>
<feature type="compositionally biased region" description="Acidic residues" evidence="9">
    <location>
        <begin position="68"/>
        <end position="83"/>
    </location>
</feature>
<dbReference type="AlphaFoldDB" id="A0A0H5BYQ7"/>
<comment type="subcellular location">
    <subcellularLocation>
        <location evidence="1">Nucleus</location>
    </subcellularLocation>
</comment>
<comment type="similarity">
    <text evidence="2">Belongs to the EAF7 family.</text>
</comment>
<keyword evidence="4" id="KW-0156">Chromatin regulator</keyword>
<feature type="compositionally biased region" description="Acidic residues" evidence="9">
    <location>
        <begin position="185"/>
        <end position="198"/>
    </location>
</feature>
<keyword evidence="5" id="KW-0805">Transcription regulation</keyword>
<dbReference type="Pfam" id="PF07904">
    <property type="entry name" value="Eaf7"/>
    <property type="match status" value="1"/>
</dbReference>
<name>A0A0H5BYQ7_CYBJN</name>
<proteinExistence type="inferred from homology"/>
<evidence type="ECO:0000256" key="4">
    <source>
        <dbReference type="ARBA" id="ARBA00022853"/>
    </source>
</evidence>
<sequence length="227" mass="25632">MVHQWTTEEDIVLLRSICLFKPVGQKKHFHMIAILKALNNGRDMDDTISAQDVWDKLAMLYDLEGLDSLEDEDESTGDDDDRTVEEKAAKGTVHDFSLPTEKYSDIMEDKARAVDSTEVSETDGVNKDAEKEVGGHEVVAQIVKHDNEGKTEEDNAEEEKVGDEGESKQVEQDKAEKELERKEEETTEDKEASDEVQGIEDGPKTQIEAKEDEAVEEADNLEYLRML</sequence>
<dbReference type="EMBL" id="CDQK01000001">
    <property type="protein sequence ID" value="CEP20496.1"/>
    <property type="molecule type" value="Genomic_DNA"/>
</dbReference>
<evidence type="ECO:0000256" key="8">
    <source>
        <dbReference type="ARBA" id="ARBA00025178"/>
    </source>
</evidence>
<dbReference type="PANTHER" id="PTHR13581:SF5">
    <property type="entry name" value="MRG_MORF4L-BINDING PROTEIN"/>
    <property type="match status" value="1"/>
</dbReference>
<keyword evidence="6" id="KW-0804">Transcription</keyword>
<dbReference type="Proteomes" id="UP000038830">
    <property type="component" value="Unassembled WGS sequence"/>
</dbReference>
<evidence type="ECO:0000256" key="9">
    <source>
        <dbReference type="SAM" id="MobiDB-lite"/>
    </source>
</evidence>
<dbReference type="InterPro" id="IPR012423">
    <property type="entry name" value="Eaf7/MRGBP"/>
</dbReference>
<evidence type="ECO:0000256" key="6">
    <source>
        <dbReference type="ARBA" id="ARBA00023163"/>
    </source>
</evidence>
<feature type="compositionally biased region" description="Basic and acidic residues" evidence="9">
    <location>
        <begin position="143"/>
        <end position="184"/>
    </location>
</feature>
<dbReference type="GO" id="GO:0035267">
    <property type="term" value="C:NuA4 histone acetyltransferase complex"/>
    <property type="evidence" value="ECO:0007669"/>
    <property type="project" value="TreeGrafter"/>
</dbReference>
<organism evidence="10 11">
    <name type="scientific">Cyberlindnera jadinii (strain ATCC 18201 / CBS 1600 / BCRC 20928 / JCM 3617 / NBRC 0987 / NRRL Y-1542)</name>
    <name type="common">Torula yeast</name>
    <name type="synonym">Candida utilis</name>
    <dbReference type="NCBI Taxonomy" id="983966"/>
    <lineage>
        <taxon>Eukaryota</taxon>
        <taxon>Fungi</taxon>
        <taxon>Dikarya</taxon>
        <taxon>Ascomycota</taxon>
        <taxon>Saccharomycotina</taxon>
        <taxon>Saccharomycetes</taxon>
        <taxon>Phaffomycetales</taxon>
        <taxon>Phaffomycetaceae</taxon>
        <taxon>Cyberlindnera</taxon>
    </lineage>
</organism>
<feature type="compositionally biased region" description="Acidic residues" evidence="9">
    <location>
        <begin position="210"/>
        <end position="220"/>
    </location>
</feature>
<feature type="region of interest" description="Disordered" evidence="9">
    <location>
        <begin position="68"/>
        <end position="96"/>
    </location>
</feature>
<protein>
    <recommendedName>
        <fullName evidence="3">Chromatin modification-related protein EAF7</fullName>
    </recommendedName>
</protein>
<dbReference type="PANTHER" id="PTHR13581">
    <property type="entry name" value="MRG-BINDING PROTEIN"/>
    <property type="match status" value="1"/>
</dbReference>
<evidence type="ECO:0000256" key="2">
    <source>
        <dbReference type="ARBA" id="ARBA00007117"/>
    </source>
</evidence>
<evidence type="ECO:0000256" key="1">
    <source>
        <dbReference type="ARBA" id="ARBA00004123"/>
    </source>
</evidence>
<feature type="compositionally biased region" description="Basic and acidic residues" evidence="9">
    <location>
        <begin position="84"/>
        <end position="93"/>
    </location>
</feature>
<feature type="compositionally biased region" description="Basic and acidic residues" evidence="9">
    <location>
        <begin position="124"/>
        <end position="135"/>
    </location>
</feature>
<keyword evidence="7" id="KW-0539">Nucleus</keyword>
<evidence type="ECO:0000256" key="7">
    <source>
        <dbReference type="ARBA" id="ARBA00023242"/>
    </source>
</evidence>